<feature type="domain" description="JmjN" evidence="4">
    <location>
        <begin position="46"/>
        <end position="87"/>
    </location>
</feature>
<protein>
    <submittedName>
        <fullName evidence="6">Lysine-specific demethylase</fullName>
    </submittedName>
</protein>
<dbReference type="Gene3D" id="2.60.120.650">
    <property type="entry name" value="Cupin"/>
    <property type="match status" value="1"/>
</dbReference>
<dbReference type="PROSITE" id="PS51184">
    <property type="entry name" value="JMJC"/>
    <property type="match status" value="1"/>
</dbReference>
<keyword evidence="1" id="KW-0479">Metal-binding</keyword>
<dbReference type="GO" id="GO:0000785">
    <property type="term" value="C:chromatin"/>
    <property type="evidence" value="ECO:0007669"/>
    <property type="project" value="TreeGrafter"/>
</dbReference>
<feature type="region of interest" description="Disordered" evidence="3">
    <location>
        <begin position="1"/>
        <end position="20"/>
    </location>
</feature>
<dbReference type="PROSITE" id="PS51183">
    <property type="entry name" value="JMJN"/>
    <property type="match status" value="1"/>
</dbReference>
<organism evidence="6 7">
    <name type="scientific">Chloropicon roscoffensis</name>
    <dbReference type="NCBI Taxonomy" id="1461544"/>
    <lineage>
        <taxon>Eukaryota</taxon>
        <taxon>Viridiplantae</taxon>
        <taxon>Chlorophyta</taxon>
        <taxon>Chloropicophyceae</taxon>
        <taxon>Chloropicales</taxon>
        <taxon>Chloropicaceae</taxon>
        <taxon>Chloropicon</taxon>
    </lineage>
</organism>
<accession>A0AAX4PKS4</accession>
<reference evidence="6 7" key="1">
    <citation type="submission" date="2024-03" db="EMBL/GenBank/DDBJ databases">
        <title>Complete genome sequence of the green alga Chloropicon roscoffensis RCC1871.</title>
        <authorList>
            <person name="Lemieux C."/>
            <person name="Pombert J.-F."/>
            <person name="Otis C."/>
            <person name="Turmel M."/>
        </authorList>
    </citation>
    <scope>NUCLEOTIDE SEQUENCE [LARGE SCALE GENOMIC DNA]</scope>
    <source>
        <strain evidence="6 7">RCC1871</strain>
    </source>
</reference>
<sequence length="530" mass="61130">MASARPKRARAPPRKLDIEADDTDIRRAIALSLKHQKRTEASIPEAPVYYPTAEEFQDPLGYISKITPEAEQYGICKIVPPEGSKPRTSYPKESGLAFPTKRQKVQNLQEGKPFGTGKKYTLQEYQDYAEAFRTSYLREHRLEREEGCSEQEHHRRLEKEFWKIVETGCRDVTVDYANDLNSSKFGSGFDHDPECKWNMNTLHQKPQSLLKEIQCEIQGVTKPWVYLGSLFTSFCWHTEDHYLYSLNYMHKGHGKTWYGVPSSNKEKFDLAMKSFMPKRFRKNPELLYQLITLLNPFYCQDEGVRVYHTVQKAGEFVVTFPNAYHGGFSHGLNCAEAVNFALPEWLPWGAKAMQDYHEKMTRKGGKRPDVFAHDQLLYHLGAMLSKIVLRNRDKIASKQRDPKLLNSCIKEVVCDELPFDPKAFVPRLLQDFSKSAKHELHYRKWLEGVKMTSNEGMSYSNAKPPQCWVCKNMPYFSHVQCKNHPERMTCPQHAFAQCDCGVDCKGLAVVVSKYGIQSMQNLIQSITKTL</sequence>
<dbReference type="Proteomes" id="UP001472866">
    <property type="component" value="Chromosome 16"/>
</dbReference>
<dbReference type="Pfam" id="PF02375">
    <property type="entry name" value="JmjN"/>
    <property type="match status" value="1"/>
</dbReference>
<evidence type="ECO:0000256" key="3">
    <source>
        <dbReference type="SAM" id="MobiDB-lite"/>
    </source>
</evidence>
<dbReference type="SMART" id="SM00558">
    <property type="entry name" value="JmjC"/>
    <property type="match status" value="1"/>
</dbReference>
<evidence type="ECO:0000256" key="1">
    <source>
        <dbReference type="ARBA" id="ARBA00022723"/>
    </source>
</evidence>
<dbReference type="EMBL" id="CP151516">
    <property type="protein sequence ID" value="WZN66746.1"/>
    <property type="molecule type" value="Genomic_DNA"/>
</dbReference>
<dbReference type="GO" id="GO:0046872">
    <property type="term" value="F:metal ion binding"/>
    <property type="evidence" value="ECO:0007669"/>
    <property type="project" value="UniProtKB-KW"/>
</dbReference>
<proteinExistence type="predicted"/>
<keyword evidence="2" id="KW-0408">Iron</keyword>
<dbReference type="PANTHER" id="PTHR10694:SF33">
    <property type="entry name" value="LYSINE-SPECIFIC DEMETHYLASE 5"/>
    <property type="match status" value="1"/>
</dbReference>
<dbReference type="InterPro" id="IPR003347">
    <property type="entry name" value="JmjC_dom"/>
</dbReference>
<gene>
    <name evidence="6" type="ORF">HKI87_16g83160</name>
</gene>
<dbReference type="GO" id="GO:0005634">
    <property type="term" value="C:nucleus"/>
    <property type="evidence" value="ECO:0007669"/>
    <property type="project" value="TreeGrafter"/>
</dbReference>
<dbReference type="GO" id="GO:0141052">
    <property type="term" value="F:histone H3 demethylase activity"/>
    <property type="evidence" value="ECO:0007669"/>
    <property type="project" value="UniProtKB-ARBA"/>
</dbReference>
<dbReference type="SMART" id="SM00545">
    <property type="entry name" value="JmjN"/>
    <property type="match status" value="1"/>
</dbReference>
<evidence type="ECO:0000259" key="5">
    <source>
        <dbReference type="PROSITE" id="PS51184"/>
    </source>
</evidence>
<dbReference type="GO" id="GO:0010468">
    <property type="term" value="P:regulation of gene expression"/>
    <property type="evidence" value="ECO:0007669"/>
    <property type="project" value="TreeGrafter"/>
</dbReference>
<dbReference type="Pfam" id="PF02928">
    <property type="entry name" value="zf-C5HC2"/>
    <property type="match status" value="1"/>
</dbReference>
<dbReference type="SUPFAM" id="SSF51197">
    <property type="entry name" value="Clavaminate synthase-like"/>
    <property type="match status" value="1"/>
</dbReference>
<dbReference type="InterPro" id="IPR004198">
    <property type="entry name" value="Znf_C5HC2"/>
</dbReference>
<evidence type="ECO:0000313" key="6">
    <source>
        <dbReference type="EMBL" id="WZN66746.1"/>
    </source>
</evidence>
<dbReference type="Pfam" id="PF02373">
    <property type="entry name" value="JmjC"/>
    <property type="match status" value="1"/>
</dbReference>
<dbReference type="InterPro" id="IPR003349">
    <property type="entry name" value="JmjN"/>
</dbReference>
<evidence type="ECO:0000313" key="7">
    <source>
        <dbReference type="Proteomes" id="UP001472866"/>
    </source>
</evidence>
<evidence type="ECO:0000256" key="2">
    <source>
        <dbReference type="ARBA" id="ARBA00023004"/>
    </source>
</evidence>
<dbReference type="AlphaFoldDB" id="A0AAX4PKS4"/>
<dbReference type="PANTHER" id="PTHR10694">
    <property type="entry name" value="LYSINE-SPECIFIC DEMETHYLASE"/>
    <property type="match status" value="1"/>
</dbReference>
<feature type="domain" description="JmjC" evidence="5">
    <location>
        <begin position="194"/>
        <end position="357"/>
    </location>
</feature>
<name>A0AAX4PKS4_9CHLO</name>
<evidence type="ECO:0000259" key="4">
    <source>
        <dbReference type="PROSITE" id="PS51183"/>
    </source>
</evidence>
<keyword evidence="7" id="KW-1185">Reference proteome</keyword>
<feature type="compositionally biased region" description="Basic residues" evidence="3">
    <location>
        <begin position="1"/>
        <end position="13"/>
    </location>
</feature>